<sequence>MNATHSLPEWLAYIERQHPQSIAMGLERVREVAGRLGLGAPAEGRPAGKAARRGGIAGKTIVVAGTNGKGSTVAFIEAIARAAGWKVGAYTSPHLLRYNERVRIDGREAEDAVLVEAFAAVEAARGDTPLTYFEFGTLAALWVFARSGLDLAVLEVGLGGRLDAVNIVDADVAVITTVDIDHTDWLGGDRETIGGEKAGIIRGWKPVILGEIDPPSSVLRRAYLLGANAIRFGSDFFAEPIDAQRWRWRDVSRRMELPMPALQAPVQLANAATAIAALRALGRPLPRAAWAEGVAQAGIAGRLQAFDRDGVEVLVDVGHNPQAARALAAALKARAVPGRTHAVYAALSDKDVAGVAEALAAAADTWRIAGLAGARGQSAEALAERLRGTPAESAARFASVAEALDDAIGKAAEGDRVLVFGSFHTAAEALSRLRPEP</sequence>
<dbReference type="Pfam" id="PF08245">
    <property type="entry name" value="Mur_ligase_M"/>
    <property type="match status" value="1"/>
</dbReference>
<dbReference type="InterPro" id="IPR036565">
    <property type="entry name" value="Mur-like_cat_sf"/>
</dbReference>
<comment type="catalytic activity">
    <reaction evidence="21">
        <text>(6R)-5,10-methylenetetrahydrofolyl-(gamma-L-Glu)(n) + L-glutamate + ATP = (6R)-5,10-methylenetetrahydrofolyl-(gamma-L-Glu)(n+1) + ADP + phosphate + H(+)</text>
        <dbReference type="Rhea" id="RHEA:51912"/>
        <dbReference type="Rhea" id="RHEA-COMP:13257"/>
        <dbReference type="Rhea" id="RHEA-COMP:13258"/>
        <dbReference type="ChEBI" id="CHEBI:15378"/>
        <dbReference type="ChEBI" id="CHEBI:29985"/>
        <dbReference type="ChEBI" id="CHEBI:30616"/>
        <dbReference type="ChEBI" id="CHEBI:43474"/>
        <dbReference type="ChEBI" id="CHEBI:136572"/>
        <dbReference type="ChEBI" id="CHEBI:456216"/>
        <dbReference type="EC" id="6.3.2.17"/>
    </reaction>
</comment>
<evidence type="ECO:0000256" key="23">
    <source>
        <dbReference type="PIRNR" id="PIRNR001563"/>
    </source>
</evidence>
<name>A0A919F652_9XANT</name>
<dbReference type="SUPFAM" id="SSF53244">
    <property type="entry name" value="MurD-like peptide ligases, peptide-binding domain"/>
    <property type="match status" value="1"/>
</dbReference>
<evidence type="ECO:0000256" key="1">
    <source>
        <dbReference type="ARBA" id="ARBA00001946"/>
    </source>
</evidence>
<dbReference type="InterPro" id="IPR013221">
    <property type="entry name" value="Mur_ligase_cen"/>
</dbReference>
<comment type="cofactor">
    <cofactor evidence="1">
        <name>Mg(2+)</name>
        <dbReference type="ChEBI" id="CHEBI:18420"/>
    </cofactor>
</comment>
<dbReference type="RefSeq" id="WP_434028741.1">
    <property type="nucleotide sequence ID" value="NZ_BNBA01000006.1"/>
</dbReference>
<evidence type="ECO:0000256" key="4">
    <source>
        <dbReference type="ARBA" id="ARBA00005150"/>
    </source>
</evidence>
<comment type="catalytic activity">
    <reaction evidence="20">
        <text>10-formyltetrahydrofolyl-(gamma-L-Glu)(n) + L-glutamate + ATP = 10-formyltetrahydrofolyl-(gamma-L-Glu)(n+1) + ADP + phosphate + H(+)</text>
        <dbReference type="Rhea" id="RHEA:51904"/>
        <dbReference type="Rhea" id="RHEA-COMP:13088"/>
        <dbReference type="Rhea" id="RHEA-COMP:14300"/>
        <dbReference type="ChEBI" id="CHEBI:15378"/>
        <dbReference type="ChEBI" id="CHEBI:29985"/>
        <dbReference type="ChEBI" id="CHEBI:30616"/>
        <dbReference type="ChEBI" id="CHEBI:43474"/>
        <dbReference type="ChEBI" id="CHEBI:134413"/>
        <dbReference type="ChEBI" id="CHEBI:456216"/>
        <dbReference type="EC" id="6.3.2.17"/>
    </reaction>
</comment>
<evidence type="ECO:0000256" key="21">
    <source>
        <dbReference type="ARBA" id="ARBA00049035"/>
    </source>
</evidence>
<dbReference type="PIRSF" id="PIRSF001563">
    <property type="entry name" value="Folylpolyglu_synth"/>
    <property type="match status" value="1"/>
</dbReference>
<evidence type="ECO:0000313" key="26">
    <source>
        <dbReference type="EMBL" id="GHH50178.1"/>
    </source>
</evidence>
<evidence type="ECO:0000256" key="5">
    <source>
        <dbReference type="ARBA" id="ARBA00008276"/>
    </source>
</evidence>
<dbReference type="PANTHER" id="PTHR11136:SF0">
    <property type="entry name" value="DIHYDROFOLATE SYNTHETASE-RELATED"/>
    <property type="match status" value="1"/>
</dbReference>
<evidence type="ECO:0000259" key="24">
    <source>
        <dbReference type="Pfam" id="PF02875"/>
    </source>
</evidence>
<dbReference type="GO" id="GO:0005737">
    <property type="term" value="C:cytoplasm"/>
    <property type="evidence" value="ECO:0007669"/>
    <property type="project" value="TreeGrafter"/>
</dbReference>
<dbReference type="InterPro" id="IPR036615">
    <property type="entry name" value="Mur_ligase_C_dom_sf"/>
</dbReference>
<feature type="domain" description="Mur ligase C-terminal" evidence="24">
    <location>
        <begin position="301"/>
        <end position="423"/>
    </location>
</feature>
<evidence type="ECO:0000256" key="13">
    <source>
        <dbReference type="ARBA" id="ARBA00022840"/>
    </source>
</evidence>
<dbReference type="EMBL" id="BNBA01000006">
    <property type="protein sequence ID" value="GHH50178.1"/>
    <property type="molecule type" value="Genomic_DNA"/>
</dbReference>
<evidence type="ECO:0000256" key="7">
    <source>
        <dbReference type="ARBA" id="ARBA00013023"/>
    </source>
</evidence>
<dbReference type="Gene3D" id="3.90.190.20">
    <property type="entry name" value="Mur ligase, C-terminal domain"/>
    <property type="match status" value="1"/>
</dbReference>
<proteinExistence type="inferred from homology"/>
<dbReference type="EC" id="6.3.2.17" evidence="8"/>
<dbReference type="AlphaFoldDB" id="A0A919F652"/>
<evidence type="ECO:0000256" key="10">
    <source>
        <dbReference type="ARBA" id="ARBA00022598"/>
    </source>
</evidence>
<keyword evidence="14" id="KW-0460">Magnesium</keyword>
<evidence type="ECO:0000256" key="11">
    <source>
        <dbReference type="ARBA" id="ARBA00022723"/>
    </source>
</evidence>
<dbReference type="Proteomes" id="UP000623958">
    <property type="component" value="Unassembled WGS sequence"/>
</dbReference>
<evidence type="ECO:0000256" key="16">
    <source>
        <dbReference type="ARBA" id="ARBA00030048"/>
    </source>
</evidence>
<comment type="caution">
    <text evidence="26">The sequence shown here is derived from an EMBL/GenBank/DDBJ whole genome shotgun (WGS) entry which is preliminary data.</text>
</comment>
<evidence type="ECO:0000256" key="19">
    <source>
        <dbReference type="ARBA" id="ARBA00047493"/>
    </source>
</evidence>
<evidence type="ECO:0000256" key="22">
    <source>
        <dbReference type="ARBA" id="ARBA00049161"/>
    </source>
</evidence>
<dbReference type="GO" id="GO:0046656">
    <property type="term" value="P:folic acid biosynthetic process"/>
    <property type="evidence" value="ECO:0007669"/>
    <property type="project" value="UniProtKB-KW"/>
</dbReference>
<dbReference type="NCBIfam" id="NF008101">
    <property type="entry name" value="PRK10846.1"/>
    <property type="match status" value="1"/>
</dbReference>
<evidence type="ECO:0000256" key="6">
    <source>
        <dbReference type="ARBA" id="ARBA00011245"/>
    </source>
</evidence>
<organism evidence="26 27">
    <name type="scientific">Xanthomonas boreopolis</name>
    <dbReference type="NCBI Taxonomy" id="86183"/>
    <lineage>
        <taxon>Bacteria</taxon>
        <taxon>Pseudomonadati</taxon>
        <taxon>Pseudomonadota</taxon>
        <taxon>Gammaproteobacteria</taxon>
        <taxon>Lysobacterales</taxon>
        <taxon>Lysobacteraceae</taxon>
        <taxon>Xanthomonas</taxon>
    </lineage>
</organism>
<keyword evidence="13 23" id="KW-0067">ATP-binding</keyword>
<evidence type="ECO:0000256" key="14">
    <source>
        <dbReference type="ARBA" id="ARBA00022842"/>
    </source>
</evidence>
<dbReference type="GO" id="GO:0046872">
    <property type="term" value="F:metal ion binding"/>
    <property type="evidence" value="ECO:0007669"/>
    <property type="project" value="UniProtKB-KW"/>
</dbReference>
<evidence type="ECO:0000256" key="12">
    <source>
        <dbReference type="ARBA" id="ARBA00022741"/>
    </source>
</evidence>
<keyword evidence="12 23" id="KW-0547">Nucleotide-binding</keyword>
<reference evidence="26" key="2">
    <citation type="submission" date="2020-09" db="EMBL/GenBank/DDBJ databases">
        <authorList>
            <person name="Sun Q."/>
            <person name="Ohkuma M."/>
        </authorList>
    </citation>
    <scope>NUCLEOTIDE SEQUENCE</scope>
    <source>
        <strain evidence="26">JCM 13306</strain>
    </source>
</reference>
<dbReference type="SUPFAM" id="SSF53623">
    <property type="entry name" value="MurD-like peptide ligases, catalytic domain"/>
    <property type="match status" value="1"/>
</dbReference>
<dbReference type="EC" id="6.3.2.12" evidence="7"/>
<dbReference type="GO" id="GO:0004326">
    <property type="term" value="F:tetrahydrofolylpolyglutamate synthase activity"/>
    <property type="evidence" value="ECO:0007669"/>
    <property type="project" value="UniProtKB-EC"/>
</dbReference>
<evidence type="ECO:0000256" key="18">
    <source>
        <dbReference type="ARBA" id="ARBA00032510"/>
    </source>
</evidence>
<dbReference type="FunFam" id="3.40.1190.10:FF:000004">
    <property type="entry name" value="Dihydrofolate synthase/folylpolyglutamate synthase"/>
    <property type="match status" value="1"/>
</dbReference>
<evidence type="ECO:0000256" key="3">
    <source>
        <dbReference type="ARBA" id="ARBA00004799"/>
    </source>
</evidence>
<protein>
    <recommendedName>
        <fullName evidence="9">Dihydrofolate synthase/folylpolyglutamate synthase</fullName>
        <ecNumber evidence="7">6.3.2.12</ecNumber>
        <ecNumber evidence="8">6.3.2.17</ecNumber>
    </recommendedName>
    <alternativeName>
        <fullName evidence="18">Folylpoly-gamma-glutamate synthetase-dihydrofolate synthetase</fullName>
    </alternativeName>
    <alternativeName>
        <fullName evidence="16">Folylpolyglutamate synthetase</fullName>
    </alternativeName>
    <alternativeName>
        <fullName evidence="17">Tetrahydrofolylpolyglutamate synthase</fullName>
    </alternativeName>
</protein>
<evidence type="ECO:0000256" key="17">
    <source>
        <dbReference type="ARBA" id="ARBA00030592"/>
    </source>
</evidence>
<dbReference type="Pfam" id="PF02875">
    <property type="entry name" value="Mur_ligase_C"/>
    <property type="match status" value="1"/>
</dbReference>
<comment type="catalytic activity">
    <reaction evidence="22">
        <text>7,8-dihydropteroate + L-glutamate + ATP = 7,8-dihydrofolate + ADP + phosphate + H(+)</text>
        <dbReference type="Rhea" id="RHEA:23584"/>
        <dbReference type="ChEBI" id="CHEBI:15378"/>
        <dbReference type="ChEBI" id="CHEBI:17839"/>
        <dbReference type="ChEBI" id="CHEBI:29985"/>
        <dbReference type="ChEBI" id="CHEBI:30616"/>
        <dbReference type="ChEBI" id="CHEBI:43474"/>
        <dbReference type="ChEBI" id="CHEBI:57451"/>
        <dbReference type="ChEBI" id="CHEBI:456216"/>
        <dbReference type="EC" id="6.3.2.12"/>
    </reaction>
</comment>
<evidence type="ECO:0000256" key="2">
    <source>
        <dbReference type="ARBA" id="ARBA00002714"/>
    </source>
</evidence>
<accession>A0A919F652</accession>
<dbReference type="Gene3D" id="3.40.1190.10">
    <property type="entry name" value="Mur-like, catalytic domain"/>
    <property type="match status" value="1"/>
</dbReference>
<evidence type="ECO:0000256" key="9">
    <source>
        <dbReference type="ARBA" id="ARBA00019357"/>
    </source>
</evidence>
<feature type="domain" description="Mur ligase central" evidence="25">
    <location>
        <begin position="63"/>
        <end position="238"/>
    </location>
</feature>
<evidence type="ECO:0000256" key="15">
    <source>
        <dbReference type="ARBA" id="ARBA00022909"/>
    </source>
</evidence>
<comment type="pathway">
    <text evidence="4">Cofactor biosynthesis; tetrahydrofolylpolyglutamate biosynthesis.</text>
</comment>
<comment type="subunit">
    <text evidence="6">Monomer.</text>
</comment>
<dbReference type="GO" id="GO:0008841">
    <property type="term" value="F:dihydrofolate synthase activity"/>
    <property type="evidence" value="ECO:0007669"/>
    <property type="project" value="UniProtKB-EC"/>
</dbReference>
<keyword evidence="11" id="KW-0479">Metal-binding</keyword>
<evidence type="ECO:0000313" key="27">
    <source>
        <dbReference type="Proteomes" id="UP000623958"/>
    </source>
</evidence>
<comment type="similarity">
    <text evidence="5 23">Belongs to the folylpolyglutamate synthase family.</text>
</comment>
<keyword evidence="27" id="KW-1185">Reference proteome</keyword>
<comment type="pathway">
    <text evidence="3">Cofactor biosynthesis; tetrahydrofolate biosynthesis; 7,8-dihydrofolate from 2-amino-4-hydroxy-6-hydroxymethyl-7,8-dihydropteridine diphosphate and 4-aminobenzoate: step 2/2.</text>
</comment>
<dbReference type="NCBIfam" id="TIGR01499">
    <property type="entry name" value="folC"/>
    <property type="match status" value="1"/>
</dbReference>
<keyword evidence="15" id="KW-0289">Folate biosynthesis</keyword>
<gene>
    <name evidence="26" type="primary">folC</name>
    <name evidence="26" type="ORF">GCM10009090_10660</name>
</gene>
<evidence type="ECO:0000256" key="8">
    <source>
        <dbReference type="ARBA" id="ARBA00013025"/>
    </source>
</evidence>
<keyword evidence="10 23" id="KW-0436">Ligase</keyword>
<dbReference type="InterPro" id="IPR004101">
    <property type="entry name" value="Mur_ligase_C"/>
</dbReference>
<comment type="catalytic activity">
    <reaction evidence="19">
        <text>(6S)-5,6,7,8-tetrahydrofolyl-(gamma-L-Glu)(n) + L-glutamate + ATP = (6S)-5,6,7,8-tetrahydrofolyl-(gamma-L-Glu)(n+1) + ADP + phosphate + H(+)</text>
        <dbReference type="Rhea" id="RHEA:10580"/>
        <dbReference type="Rhea" id="RHEA-COMP:14738"/>
        <dbReference type="Rhea" id="RHEA-COMP:14740"/>
        <dbReference type="ChEBI" id="CHEBI:15378"/>
        <dbReference type="ChEBI" id="CHEBI:29985"/>
        <dbReference type="ChEBI" id="CHEBI:30616"/>
        <dbReference type="ChEBI" id="CHEBI:43474"/>
        <dbReference type="ChEBI" id="CHEBI:141005"/>
        <dbReference type="ChEBI" id="CHEBI:456216"/>
        <dbReference type="EC" id="6.3.2.17"/>
    </reaction>
</comment>
<reference evidence="26" key="1">
    <citation type="journal article" date="2014" name="Int. J. Syst. Evol. Microbiol.">
        <title>Complete genome sequence of Corynebacterium casei LMG S-19264T (=DSM 44701T), isolated from a smear-ripened cheese.</title>
        <authorList>
            <consortium name="US DOE Joint Genome Institute (JGI-PGF)"/>
            <person name="Walter F."/>
            <person name="Albersmeier A."/>
            <person name="Kalinowski J."/>
            <person name="Ruckert C."/>
        </authorList>
    </citation>
    <scope>NUCLEOTIDE SEQUENCE</scope>
    <source>
        <strain evidence="26">JCM 13306</strain>
    </source>
</reference>
<dbReference type="PANTHER" id="PTHR11136">
    <property type="entry name" value="FOLYLPOLYGLUTAMATE SYNTHASE-RELATED"/>
    <property type="match status" value="1"/>
</dbReference>
<dbReference type="GO" id="GO:0005524">
    <property type="term" value="F:ATP binding"/>
    <property type="evidence" value="ECO:0007669"/>
    <property type="project" value="UniProtKB-KW"/>
</dbReference>
<dbReference type="InterPro" id="IPR001645">
    <property type="entry name" value="Folylpolyglutamate_synth"/>
</dbReference>
<comment type="function">
    <text evidence="2">Functions in two distinct reactions of the de novo folate biosynthetic pathway. Catalyzes the addition of a glutamate residue to dihydropteroate (7,8-dihydropteroate or H2Pte) to form dihydrofolate (7,8-dihydrofolate monoglutamate or H2Pte-Glu). Also catalyzes successive additions of L-glutamate to tetrahydrofolate or 10-formyltetrahydrofolate or 5,10-methylenetetrahydrofolate, leading to folylpolyglutamate derivatives.</text>
</comment>
<evidence type="ECO:0000256" key="20">
    <source>
        <dbReference type="ARBA" id="ARBA00047808"/>
    </source>
</evidence>
<evidence type="ECO:0000259" key="25">
    <source>
        <dbReference type="Pfam" id="PF08245"/>
    </source>
</evidence>